<accession>A0A9W5R0G6</accession>
<dbReference type="Proteomes" id="UP000014028">
    <property type="component" value="Unassembled WGS sequence"/>
</dbReference>
<evidence type="ECO:0000313" key="2">
    <source>
        <dbReference type="Proteomes" id="UP000014028"/>
    </source>
</evidence>
<dbReference type="EMBL" id="AHFK01000113">
    <property type="protein sequence ID" value="EOQ01008.1"/>
    <property type="molecule type" value="Genomic_DNA"/>
</dbReference>
<comment type="caution">
    <text evidence="1">The sequence shown here is derived from an EMBL/GenBank/DDBJ whole genome shotgun (WGS) entry which is preliminary data.</text>
</comment>
<name>A0A9W5R0G6_BACCE</name>
<proteinExistence type="predicted"/>
<gene>
    <name evidence="1" type="ORF">IKC_06206</name>
</gene>
<sequence>MKKVKSVAFNVADTMEYGMFHYAGKQQYFSTYVKRLIQRDMEDGKRVLAEMDNETYNAYNGKSNEQIKLENAKESITFLHESGLVDEGQYYKTMFQIQSELEKVAH</sequence>
<reference evidence="1 2" key="1">
    <citation type="submission" date="2012-12" db="EMBL/GenBank/DDBJ databases">
        <title>The Genome Sequence of Bacillus cereus VD184.</title>
        <authorList>
            <consortium name="The Broad Institute Genome Sequencing Platform"/>
            <consortium name="The Broad Institute Genome Sequencing Center for Infectious Disease"/>
            <person name="Feldgarden M."/>
            <person name="Van der Auwera G.A."/>
            <person name="Mahillon J."/>
            <person name="Duprez V."/>
            <person name="Timmery S."/>
            <person name="Mattelet C."/>
            <person name="Dierick K."/>
            <person name="Sun M."/>
            <person name="Yu Z."/>
            <person name="Zhu L."/>
            <person name="Hu X."/>
            <person name="Shank E.B."/>
            <person name="Swiecicka I."/>
            <person name="Hansen B.M."/>
            <person name="Andrup L."/>
            <person name="Walker B."/>
            <person name="Young S.K."/>
            <person name="Zeng Q."/>
            <person name="Gargeya S."/>
            <person name="Fitzgerald M."/>
            <person name="Haas B."/>
            <person name="Abouelleil A."/>
            <person name="Alvarado L."/>
            <person name="Arachchi H.M."/>
            <person name="Berlin A.M."/>
            <person name="Chapman S.B."/>
            <person name="Dewar J."/>
            <person name="Goldberg J."/>
            <person name="Griggs A."/>
            <person name="Gujja S."/>
            <person name="Hansen M."/>
            <person name="Howarth C."/>
            <person name="Imamovic A."/>
            <person name="Larimer J."/>
            <person name="McCowan C."/>
            <person name="Murphy C."/>
            <person name="Neiman D."/>
            <person name="Pearson M."/>
            <person name="Priest M."/>
            <person name="Roberts A."/>
            <person name="Saif S."/>
            <person name="Shea T."/>
            <person name="Sisk P."/>
            <person name="Sykes S."/>
            <person name="Wortman J."/>
            <person name="Nusbaum C."/>
            <person name="Birren B."/>
        </authorList>
    </citation>
    <scope>NUCLEOTIDE SEQUENCE [LARGE SCALE GENOMIC DNA]</scope>
    <source>
        <strain evidence="1 2">VD184</strain>
    </source>
</reference>
<evidence type="ECO:0000313" key="1">
    <source>
        <dbReference type="EMBL" id="EOQ01008.1"/>
    </source>
</evidence>
<organism evidence="1 2">
    <name type="scientific">Bacillus cereus VD184</name>
    <dbReference type="NCBI Taxonomy" id="1053242"/>
    <lineage>
        <taxon>Bacteria</taxon>
        <taxon>Bacillati</taxon>
        <taxon>Bacillota</taxon>
        <taxon>Bacilli</taxon>
        <taxon>Bacillales</taxon>
        <taxon>Bacillaceae</taxon>
        <taxon>Bacillus</taxon>
        <taxon>Bacillus cereus group</taxon>
    </lineage>
</organism>
<protein>
    <submittedName>
        <fullName evidence="1">Uncharacterized protein</fullName>
    </submittedName>
</protein>
<dbReference type="AlphaFoldDB" id="A0A9W5R0G6"/>